<dbReference type="AlphaFoldDB" id="A0A9K3LJL7"/>
<keyword evidence="3 7" id="KW-0812">Transmembrane</keyword>
<proteinExistence type="inferred from homology"/>
<gene>
    <name evidence="10" type="ORF">IV203_025857</name>
</gene>
<feature type="transmembrane region" description="Helical" evidence="7">
    <location>
        <begin position="121"/>
        <end position="139"/>
    </location>
</feature>
<dbReference type="PANTHER" id="PTHR12246">
    <property type="entry name" value="PALMITOYLTRANSFERASE ZDHHC16"/>
    <property type="match status" value="1"/>
</dbReference>
<organism evidence="10 11">
    <name type="scientific">Nitzschia inconspicua</name>
    <dbReference type="NCBI Taxonomy" id="303405"/>
    <lineage>
        <taxon>Eukaryota</taxon>
        <taxon>Sar</taxon>
        <taxon>Stramenopiles</taxon>
        <taxon>Ochrophyta</taxon>
        <taxon>Bacillariophyta</taxon>
        <taxon>Bacillariophyceae</taxon>
        <taxon>Bacillariophycidae</taxon>
        <taxon>Bacillariales</taxon>
        <taxon>Bacillariaceae</taxon>
        <taxon>Nitzschia</taxon>
    </lineage>
</organism>
<dbReference type="InterPro" id="IPR001594">
    <property type="entry name" value="Palmitoyltrfase_DHHC"/>
</dbReference>
<feature type="region of interest" description="Disordered" evidence="8">
    <location>
        <begin position="1"/>
        <end position="20"/>
    </location>
</feature>
<comment type="domain">
    <text evidence="7">The DHHC domain is required for palmitoyltransferase activity.</text>
</comment>
<evidence type="ECO:0000256" key="3">
    <source>
        <dbReference type="ARBA" id="ARBA00022692"/>
    </source>
</evidence>
<keyword evidence="5 7" id="KW-0472">Membrane</keyword>
<dbReference type="EMBL" id="JAGRRH010000012">
    <property type="protein sequence ID" value="KAG7362191.1"/>
    <property type="molecule type" value="Genomic_DNA"/>
</dbReference>
<name>A0A9K3LJL7_9STRA</name>
<evidence type="ECO:0000256" key="4">
    <source>
        <dbReference type="ARBA" id="ARBA00022989"/>
    </source>
</evidence>
<dbReference type="Pfam" id="PF01529">
    <property type="entry name" value="DHHC"/>
    <property type="match status" value="1"/>
</dbReference>
<evidence type="ECO:0000256" key="5">
    <source>
        <dbReference type="ARBA" id="ARBA00023136"/>
    </source>
</evidence>
<evidence type="ECO:0000313" key="10">
    <source>
        <dbReference type="EMBL" id="KAG7362191.1"/>
    </source>
</evidence>
<evidence type="ECO:0000256" key="6">
    <source>
        <dbReference type="ARBA" id="ARBA00023315"/>
    </source>
</evidence>
<comment type="caution">
    <text evidence="10">The sequence shown here is derived from an EMBL/GenBank/DDBJ whole genome shotgun (WGS) entry which is preliminary data.</text>
</comment>
<keyword evidence="6 7" id="KW-0012">Acyltransferase</keyword>
<feature type="domain" description="Palmitoyltransferase DHHC" evidence="9">
    <location>
        <begin position="195"/>
        <end position="329"/>
    </location>
</feature>
<comment type="subcellular location">
    <subcellularLocation>
        <location evidence="1">Membrane</location>
        <topology evidence="1">Multi-pass membrane protein</topology>
    </subcellularLocation>
</comment>
<dbReference type="EC" id="2.3.1.225" evidence="7"/>
<feature type="transmembrane region" description="Helical" evidence="7">
    <location>
        <begin position="290"/>
        <end position="312"/>
    </location>
</feature>
<comment type="similarity">
    <text evidence="7">Belongs to the DHHC palmitoyltransferase family.</text>
</comment>
<evidence type="ECO:0000256" key="1">
    <source>
        <dbReference type="ARBA" id="ARBA00004141"/>
    </source>
</evidence>
<feature type="transmembrane region" description="Helical" evidence="7">
    <location>
        <begin position="76"/>
        <end position="101"/>
    </location>
</feature>
<reference evidence="10" key="2">
    <citation type="submission" date="2021-04" db="EMBL/GenBank/DDBJ databases">
        <authorList>
            <person name="Podell S."/>
        </authorList>
    </citation>
    <scope>NUCLEOTIDE SEQUENCE</scope>
    <source>
        <strain evidence="10">Hildebrandi</strain>
    </source>
</reference>
<accession>A0A9K3LJL7</accession>
<evidence type="ECO:0000259" key="9">
    <source>
        <dbReference type="Pfam" id="PF01529"/>
    </source>
</evidence>
<dbReference type="GO" id="GO:0019706">
    <property type="term" value="F:protein-cysteine S-palmitoyltransferase activity"/>
    <property type="evidence" value="ECO:0007669"/>
    <property type="project" value="UniProtKB-EC"/>
</dbReference>
<keyword evidence="2 7" id="KW-0808">Transferase</keyword>
<keyword evidence="4 7" id="KW-1133">Transmembrane helix</keyword>
<evidence type="ECO:0000256" key="7">
    <source>
        <dbReference type="RuleBase" id="RU079119"/>
    </source>
</evidence>
<feature type="transmembrane region" description="Helical" evidence="7">
    <location>
        <begin position="243"/>
        <end position="267"/>
    </location>
</feature>
<keyword evidence="11" id="KW-1185">Reference proteome</keyword>
<evidence type="ECO:0000256" key="2">
    <source>
        <dbReference type="ARBA" id="ARBA00022679"/>
    </source>
</evidence>
<reference evidence="10" key="1">
    <citation type="journal article" date="2021" name="Sci. Rep.">
        <title>Diploid genomic architecture of Nitzschia inconspicua, an elite biomass production diatom.</title>
        <authorList>
            <person name="Oliver A."/>
            <person name="Podell S."/>
            <person name="Pinowska A."/>
            <person name="Traller J.C."/>
            <person name="Smith S.R."/>
            <person name="McClure R."/>
            <person name="Beliaev A."/>
            <person name="Bohutskyi P."/>
            <person name="Hill E.A."/>
            <person name="Rabines A."/>
            <person name="Zheng H."/>
            <person name="Allen L.Z."/>
            <person name="Kuo A."/>
            <person name="Grigoriev I.V."/>
            <person name="Allen A.E."/>
            <person name="Hazlebeck D."/>
            <person name="Allen E.E."/>
        </authorList>
    </citation>
    <scope>NUCLEOTIDE SEQUENCE</scope>
    <source>
        <strain evidence="10">Hildebrandi</strain>
    </source>
</reference>
<dbReference type="GO" id="GO:0016020">
    <property type="term" value="C:membrane"/>
    <property type="evidence" value="ECO:0007669"/>
    <property type="project" value="UniProtKB-SubCell"/>
</dbReference>
<protein>
    <recommendedName>
        <fullName evidence="7">Palmitoyltransferase</fullName>
        <ecNumber evidence="7">2.3.1.225</ecNumber>
    </recommendedName>
</protein>
<dbReference type="PROSITE" id="PS50216">
    <property type="entry name" value="DHHC"/>
    <property type="match status" value="1"/>
</dbReference>
<evidence type="ECO:0000313" key="11">
    <source>
        <dbReference type="Proteomes" id="UP000693970"/>
    </source>
</evidence>
<sequence length="415" mass="45753">MAAQATRQRKGAGAGPPKSGEALVQVSNAIAAQQDFVIASNTASTAGSPRAPIVATVKRNKYGTGPFDENWLNMDCCGLVCASITYMLHLYGVYATCLILIPPWMSTVSEDGIRTISPMGHLNRTAFTLVAVLAVYAHFKAMTTDPGAVPPDAQPIPEIDATMDNNRDGDLEVAGEQSPDFLRDDPLKPIPPSKKKGKRLCRRCNAFKPKRAHHCSICRRCIIKMDHHCPWVNNCVGIGNHKYFLLFVFYTCLSCVYSLTLIGVRFFDCMHHHGHIRTHHMTCLDRPSQLLSILGLFIEAILFGLFTTCMMIDQAGVVTTKMTHIDRLKGGDDALGSSLAGVVEVFGLNPKKLDFADKFRADWLSPFHRICFPSSLHDEIMGFCRPCRSGSNRSNTPLHSETEMTPMIRSVAEIV</sequence>
<dbReference type="Proteomes" id="UP000693970">
    <property type="component" value="Unassembled WGS sequence"/>
</dbReference>
<comment type="catalytic activity">
    <reaction evidence="7">
        <text>L-cysteinyl-[protein] + hexadecanoyl-CoA = S-hexadecanoyl-L-cysteinyl-[protein] + CoA</text>
        <dbReference type="Rhea" id="RHEA:36683"/>
        <dbReference type="Rhea" id="RHEA-COMP:10131"/>
        <dbReference type="Rhea" id="RHEA-COMP:11032"/>
        <dbReference type="ChEBI" id="CHEBI:29950"/>
        <dbReference type="ChEBI" id="CHEBI:57287"/>
        <dbReference type="ChEBI" id="CHEBI:57379"/>
        <dbReference type="ChEBI" id="CHEBI:74151"/>
        <dbReference type="EC" id="2.3.1.225"/>
    </reaction>
</comment>
<dbReference type="OrthoDB" id="331948at2759"/>
<dbReference type="InterPro" id="IPR039859">
    <property type="entry name" value="PFA4/ZDH16/20/ERF2-like"/>
</dbReference>
<evidence type="ECO:0000256" key="8">
    <source>
        <dbReference type="SAM" id="MobiDB-lite"/>
    </source>
</evidence>